<dbReference type="RefSeq" id="WP_023276465.1">
    <property type="nucleotide sequence ID" value="NZ_CP097562.1"/>
</dbReference>
<organism evidence="1 2">
    <name type="scientific">Mucispirillum schaedleri ASF457</name>
    <dbReference type="NCBI Taxonomy" id="1379858"/>
    <lineage>
        <taxon>Bacteria</taxon>
        <taxon>Pseudomonadati</taxon>
        <taxon>Deferribacterota</taxon>
        <taxon>Deferribacteres</taxon>
        <taxon>Deferribacterales</taxon>
        <taxon>Mucispirillaceae</taxon>
        <taxon>Mucispirillum</taxon>
    </lineage>
</organism>
<protein>
    <submittedName>
        <fullName evidence="1">Uncharacterized protein</fullName>
    </submittedName>
</protein>
<keyword evidence="2" id="KW-1185">Reference proteome</keyword>
<dbReference type="Proteomes" id="UP000017429">
    <property type="component" value="Chromosome"/>
</dbReference>
<accession>V2Q9R7</accession>
<dbReference type="AlphaFoldDB" id="V2Q9R7"/>
<proteinExistence type="predicted"/>
<evidence type="ECO:0000313" key="1">
    <source>
        <dbReference type="EMBL" id="USF23398.1"/>
    </source>
</evidence>
<reference evidence="1" key="3">
    <citation type="submission" date="2022-06" db="EMBL/GenBank/DDBJ databases">
        <title>Resources to Facilitate Use of the Altered Schaedler Flora (ASF) Mouse Model to Study Microbiome Function.</title>
        <authorList>
            <person name="Proctor A."/>
            <person name="Parvinroo S."/>
            <person name="Richie T."/>
            <person name="Jia X."/>
            <person name="Lee S.T.M."/>
            <person name="Karp P.D."/>
            <person name="Paley S."/>
            <person name="Kostic A.D."/>
            <person name="Pierre J.F."/>
            <person name="Wannemuehler M.J."/>
            <person name="Phillips G.J."/>
        </authorList>
    </citation>
    <scope>NUCLEOTIDE SEQUENCE</scope>
    <source>
        <strain evidence="1">ASF457</strain>
    </source>
</reference>
<gene>
    <name evidence="1" type="ORF">N508_000456</name>
</gene>
<dbReference type="EMBL" id="CP097562">
    <property type="protein sequence ID" value="USF23398.1"/>
    <property type="molecule type" value="Genomic_DNA"/>
</dbReference>
<reference evidence="1" key="2">
    <citation type="submission" date="2022-05" db="EMBL/GenBank/DDBJ databases">
        <authorList>
            <person name="Proctor A.L."/>
            <person name="Phillips G.J."/>
            <person name="Wannemuehler M.J."/>
        </authorList>
    </citation>
    <scope>NUCLEOTIDE SEQUENCE</scope>
    <source>
        <strain evidence="1">ASF457</strain>
    </source>
</reference>
<reference evidence="1" key="1">
    <citation type="journal article" date="2014" name="Genome Announc.">
        <title>Draft genome sequences of the altered schaedler flora, a defined bacterial community from gnotobiotic mice.</title>
        <authorList>
            <person name="Wannemuehler M.J."/>
            <person name="Overstreet A.M."/>
            <person name="Ward D.V."/>
            <person name="Phillips G.J."/>
        </authorList>
    </citation>
    <scope>NUCLEOTIDE SEQUENCE</scope>
    <source>
        <strain evidence="1">ASF457</strain>
    </source>
</reference>
<dbReference type="KEGG" id="msch:N508_000456"/>
<evidence type="ECO:0000313" key="2">
    <source>
        <dbReference type="Proteomes" id="UP000017429"/>
    </source>
</evidence>
<sequence length="114" mass="12775">MFVHETHSFYVIAKLGSCKNAKADYLEKKEAIFSKVLSNIGVEKAFEAGDVWQLKDVMYSSSADIIDILSNEMIRLVSHDESITASEKKLYELSASSDSIIVSEFLPDNTSYIK</sequence>
<name>V2Q9R7_9BACT</name>